<evidence type="ECO:0000256" key="3">
    <source>
        <dbReference type="ARBA" id="ARBA00022737"/>
    </source>
</evidence>
<feature type="region of interest" description="Disordered" evidence="6">
    <location>
        <begin position="134"/>
        <end position="167"/>
    </location>
</feature>
<dbReference type="InParanoid" id="D8TZK8"/>
<dbReference type="GO" id="GO:0003677">
    <property type="term" value="F:DNA binding"/>
    <property type="evidence" value="ECO:0007669"/>
    <property type="project" value="UniProtKB-KW"/>
</dbReference>
<accession>D8TZK8</accession>
<dbReference type="AlphaFoldDB" id="D8TZK8"/>
<keyword evidence="4" id="KW-0227">DNA damage</keyword>
<dbReference type="STRING" id="3068.D8TZK8"/>
<feature type="region of interest" description="Disordered" evidence="6">
    <location>
        <begin position="91"/>
        <end position="119"/>
    </location>
</feature>
<dbReference type="RefSeq" id="XP_002951839.1">
    <property type="nucleotide sequence ID" value="XM_002951793.1"/>
</dbReference>
<protein>
    <submittedName>
        <fullName evidence="7">Uncharacterized protein</fullName>
    </submittedName>
</protein>
<evidence type="ECO:0000256" key="1">
    <source>
        <dbReference type="ARBA" id="ARBA00005434"/>
    </source>
</evidence>
<name>D8TZK8_VOLCA</name>
<comment type="similarity">
    <text evidence="1">Belongs to the WD repeat DDB2/WDR76 family.</text>
</comment>
<reference evidence="7 8" key="1">
    <citation type="journal article" date="2010" name="Science">
        <title>Genomic analysis of organismal complexity in the multicellular green alga Volvox carteri.</title>
        <authorList>
            <person name="Prochnik S.E."/>
            <person name="Umen J."/>
            <person name="Nedelcu A.M."/>
            <person name="Hallmann A."/>
            <person name="Miller S.M."/>
            <person name="Nishii I."/>
            <person name="Ferris P."/>
            <person name="Kuo A."/>
            <person name="Mitros T."/>
            <person name="Fritz-Laylin L.K."/>
            <person name="Hellsten U."/>
            <person name="Chapman J."/>
            <person name="Simakov O."/>
            <person name="Rensing S.A."/>
            <person name="Terry A."/>
            <person name="Pangilinan J."/>
            <person name="Kapitonov V."/>
            <person name="Jurka J."/>
            <person name="Salamov A."/>
            <person name="Shapiro H."/>
            <person name="Schmutz J."/>
            <person name="Grimwood J."/>
            <person name="Lindquist E."/>
            <person name="Lucas S."/>
            <person name="Grigoriev I.V."/>
            <person name="Schmitt R."/>
            <person name="Kirk D."/>
            <person name="Rokhsar D.S."/>
        </authorList>
    </citation>
    <scope>NUCLEOTIDE SEQUENCE [LARGE SCALE GENOMIC DNA]</scope>
    <source>
        <strain evidence="8">f. Nagariensis / Eve</strain>
    </source>
</reference>
<proteinExistence type="inferred from homology"/>
<feature type="region of interest" description="Disordered" evidence="6">
    <location>
        <begin position="199"/>
        <end position="233"/>
    </location>
</feature>
<dbReference type="PANTHER" id="PTHR14773">
    <property type="entry name" value="WD REPEAT-CONTAINING PROTEIN 76"/>
    <property type="match status" value="1"/>
</dbReference>
<evidence type="ECO:0000256" key="2">
    <source>
        <dbReference type="ARBA" id="ARBA00022574"/>
    </source>
</evidence>
<dbReference type="PROSITE" id="PS00678">
    <property type="entry name" value="WD_REPEATS_1"/>
    <property type="match status" value="1"/>
</dbReference>
<dbReference type="SMART" id="SM00320">
    <property type="entry name" value="WD40"/>
    <property type="match status" value="4"/>
</dbReference>
<keyword evidence="5" id="KW-0238">DNA-binding</keyword>
<dbReference type="OrthoDB" id="9890280at2759"/>
<sequence>MVLQLNVERTATKTSCATSGAPLRAGTGVVRLISTCGGAQWLQPVIRAVGPDAAAAALAAMPGLTDLSGRQQEEVRRTLQAAAVAAAAATAVADGTADSGSPGDTGRVDGAGDDDDDDEDNAVEVAEKVVARRQLPLRGSRTTTVNAADAKPQVRKEVGKAAADDSEVDLDKERAEIMERNRRKLLELQLPGLVSGLAATRGHAGGGARREASQRGVGAKRSRERSQEPQPLRMSLRQRGVAAELAAGIEHERSTGVLLAGGPLAAEAEGNLPFRSGNGDEETDAAFLAVLKERAMTATSSTTAAAAAAGAARRVAAAAAAAGGGAGGGRPPGAVLSGIHLVERDVAKVTKDGVTHLAWLPDSDRLTLAAADKSGKVSLWDVDVEAGGPAEKTAGILMFQPHSEYVSGLRWLGRDAAVGPCRLITTSYDGSVRALDLGGSGMWVELPAPGDPRSREFSALDVSSDGRTAYLGDPQGNLDLVDLRAPPPRRERSSDPAATSVGPLGGLQISQRKINSVHLEPFREILLASTSSDGSICIWDVRKVSHKPLSVLHHARSCHSAYWAHDGSTVLSIPHNNQTGRWITPFRAVWNAACDAVLVGNMSRGVDIFGGLGAVVVGAAAAVKNNVDSSEVEAEADTDGDDVDDPDQKLRGRAKTSKRKAAGKASATAAAVKAGGGGDDPLQVQFLHTLTSEYMTAIPSRLACHPTMPVVVAATCSGRCHVWSARVGSTQHKSVSLVCSRPRLRLPKLYAATLQQLHPGMALQ</sequence>
<dbReference type="EMBL" id="GL378347">
    <property type="protein sequence ID" value="EFJ46944.1"/>
    <property type="molecule type" value="Genomic_DNA"/>
</dbReference>
<feature type="compositionally biased region" description="Basic and acidic residues" evidence="6">
    <location>
        <begin position="152"/>
        <end position="167"/>
    </location>
</feature>
<feature type="region of interest" description="Disordered" evidence="6">
    <location>
        <begin position="628"/>
        <end position="662"/>
    </location>
</feature>
<evidence type="ECO:0000256" key="4">
    <source>
        <dbReference type="ARBA" id="ARBA00022763"/>
    </source>
</evidence>
<keyword evidence="2" id="KW-0853">WD repeat</keyword>
<dbReference type="GO" id="GO:0006974">
    <property type="term" value="P:DNA damage response"/>
    <property type="evidence" value="ECO:0007669"/>
    <property type="project" value="UniProtKB-KW"/>
</dbReference>
<dbReference type="GO" id="GO:2000001">
    <property type="term" value="P:regulation of DNA damage checkpoint"/>
    <property type="evidence" value="ECO:0007669"/>
    <property type="project" value="TreeGrafter"/>
</dbReference>
<keyword evidence="3" id="KW-0677">Repeat</keyword>
<dbReference type="Pfam" id="PF00400">
    <property type="entry name" value="WD40"/>
    <property type="match status" value="2"/>
</dbReference>
<feature type="compositionally biased region" description="Basic residues" evidence="6">
    <location>
        <begin position="651"/>
        <end position="662"/>
    </location>
</feature>
<dbReference type="InterPro" id="IPR019775">
    <property type="entry name" value="WD40_repeat_CS"/>
</dbReference>
<dbReference type="KEGG" id="vcn:VOLCADRAFT_117976"/>
<dbReference type="GeneID" id="9616009"/>
<feature type="compositionally biased region" description="Acidic residues" evidence="6">
    <location>
        <begin position="630"/>
        <end position="645"/>
    </location>
</feature>
<dbReference type="InterPro" id="IPR036322">
    <property type="entry name" value="WD40_repeat_dom_sf"/>
</dbReference>
<dbReference type="InterPro" id="IPR050853">
    <property type="entry name" value="WD_repeat_DNA-damage-binding"/>
</dbReference>
<dbReference type="PANTHER" id="PTHR14773:SF0">
    <property type="entry name" value="WD REPEAT-CONTAINING PROTEIN 76"/>
    <property type="match status" value="1"/>
</dbReference>
<evidence type="ECO:0000313" key="8">
    <source>
        <dbReference type="Proteomes" id="UP000001058"/>
    </source>
</evidence>
<gene>
    <name evidence="7" type="ORF">VOLCADRAFT_117976</name>
</gene>
<feature type="region of interest" description="Disordered" evidence="6">
    <location>
        <begin position="484"/>
        <end position="504"/>
    </location>
</feature>
<dbReference type="InterPro" id="IPR015943">
    <property type="entry name" value="WD40/YVTN_repeat-like_dom_sf"/>
</dbReference>
<keyword evidence="8" id="KW-1185">Reference proteome</keyword>
<evidence type="ECO:0000256" key="5">
    <source>
        <dbReference type="ARBA" id="ARBA00023125"/>
    </source>
</evidence>
<evidence type="ECO:0000256" key="6">
    <source>
        <dbReference type="SAM" id="MobiDB-lite"/>
    </source>
</evidence>
<organism evidence="8">
    <name type="scientific">Volvox carteri f. nagariensis</name>
    <dbReference type="NCBI Taxonomy" id="3068"/>
    <lineage>
        <taxon>Eukaryota</taxon>
        <taxon>Viridiplantae</taxon>
        <taxon>Chlorophyta</taxon>
        <taxon>core chlorophytes</taxon>
        <taxon>Chlorophyceae</taxon>
        <taxon>CS clade</taxon>
        <taxon>Chlamydomonadales</taxon>
        <taxon>Volvocaceae</taxon>
        <taxon>Volvox</taxon>
    </lineage>
</organism>
<dbReference type="GO" id="GO:0005634">
    <property type="term" value="C:nucleus"/>
    <property type="evidence" value="ECO:0007669"/>
    <property type="project" value="TreeGrafter"/>
</dbReference>
<dbReference type="eggNOG" id="KOG4328">
    <property type="taxonomic scope" value="Eukaryota"/>
</dbReference>
<dbReference type="SUPFAM" id="SSF50978">
    <property type="entry name" value="WD40 repeat-like"/>
    <property type="match status" value="1"/>
</dbReference>
<dbReference type="Gene3D" id="2.130.10.10">
    <property type="entry name" value="YVTN repeat-like/Quinoprotein amine dehydrogenase"/>
    <property type="match status" value="1"/>
</dbReference>
<dbReference type="InterPro" id="IPR001680">
    <property type="entry name" value="WD40_rpt"/>
</dbReference>
<dbReference type="Proteomes" id="UP000001058">
    <property type="component" value="Unassembled WGS sequence"/>
</dbReference>
<evidence type="ECO:0000313" key="7">
    <source>
        <dbReference type="EMBL" id="EFJ46944.1"/>
    </source>
</evidence>